<evidence type="ECO:0000256" key="2">
    <source>
        <dbReference type="SAM" id="SignalP"/>
    </source>
</evidence>
<protein>
    <submittedName>
        <fullName evidence="3">SNF5-domain-containing protein</fullName>
    </submittedName>
</protein>
<feature type="compositionally biased region" description="Low complexity" evidence="1">
    <location>
        <begin position="261"/>
        <end position="284"/>
    </location>
</feature>
<feature type="region of interest" description="Disordered" evidence="1">
    <location>
        <begin position="870"/>
        <end position="910"/>
    </location>
</feature>
<dbReference type="InterPro" id="IPR013088">
    <property type="entry name" value="Znf_NHR/GATA"/>
</dbReference>
<feature type="compositionally biased region" description="Low complexity" evidence="1">
    <location>
        <begin position="154"/>
        <end position="163"/>
    </location>
</feature>
<feature type="compositionally biased region" description="Low complexity" evidence="1">
    <location>
        <begin position="66"/>
        <end position="85"/>
    </location>
</feature>
<feature type="region of interest" description="Disordered" evidence="1">
    <location>
        <begin position="103"/>
        <end position="129"/>
    </location>
</feature>
<dbReference type="PANTHER" id="PTHR15572:SF0">
    <property type="entry name" value="GLUTAMINE-RICH PROTEIN-RELATED"/>
    <property type="match status" value="1"/>
</dbReference>
<feature type="compositionally biased region" description="Polar residues" evidence="1">
    <location>
        <begin position="214"/>
        <end position="225"/>
    </location>
</feature>
<dbReference type="Proteomes" id="UP000077266">
    <property type="component" value="Unassembled WGS sequence"/>
</dbReference>
<feature type="compositionally biased region" description="Pro residues" evidence="1">
    <location>
        <begin position="1187"/>
        <end position="1200"/>
    </location>
</feature>
<keyword evidence="2" id="KW-0732">Signal</keyword>
<feature type="region of interest" description="Disordered" evidence="1">
    <location>
        <begin position="706"/>
        <end position="745"/>
    </location>
</feature>
<feature type="region of interest" description="Disordered" evidence="1">
    <location>
        <begin position="1104"/>
        <end position="1245"/>
    </location>
</feature>
<dbReference type="STRING" id="1314781.A0A165N7G6"/>
<feature type="region of interest" description="Disordered" evidence="1">
    <location>
        <begin position="375"/>
        <end position="466"/>
    </location>
</feature>
<evidence type="ECO:0000313" key="3">
    <source>
        <dbReference type="EMBL" id="KZW00328.1"/>
    </source>
</evidence>
<feature type="compositionally biased region" description="Low complexity" evidence="1">
    <location>
        <begin position="1201"/>
        <end position="1212"/>
    </location>
</feature>
<dbReference type="GO" id="GO:0045893">
    <property type="term" value="P:positive regulation of DNA-templated transcription"/>
    <property type="evidence" value="ECO:0007669"/>
    <property type="project" value="TreeGrafter"/>
</dbReference>
<dbReference type="Pfam" id="PF04855">
    <property type="entry name" value="SNF5"/>
    <property type="match status" value="1"/>
</dbReference>
<evidence type="ECO:0000256" key="1">
    <source>
        <dbReference type="SAM" id="MobiDB-lite"/>
    </source>
</evidence>
<feature type="region of interest" description="Disordered" evidence="1">
    <location>
        <begin position="154"/>
        <end position="360"/>
    </location>
</feature>
<feature type="compositionally biased region" description="Low complexity" evidence="1">
    <location>
        <begin position="1148"/>
        <end position="1162"/>
    </location>
</feature>
<feature type="compositionally biased region" description="Polar residues" evidence="1">
    <location>
        <begin position="1228"/>
        <end position="1239"/>
    </location>
</feature>
<feature type="compositionally biased region" description="Low complexity" evidence="1">
    <location>
        <begin position="1337"/>
        <end position="1351"/>
    </location>
</feature>
<feature type="compositionally biased region" description="Low complexity" evidence="1">
    <location>
        <begin position="120"/>
        <end position="129"/>
    </location>
</feature>
<dbReference type="InterPro" id="IPR052438">
    <property type="entry name" value="Chromatin_remod/trans_coact"/>
</dbReference>
<dbReference type="Gene3D" id="3.30.50.10">
    <property type="entry name" value="Erythroid Transcription Factor GATA-1, subunit A"/>
    <property type="match status" value="1"/>
</dbReference>
<feature type="region of interest" description="Disordered" evidence="1">
    <location>
        <begin position="60"/>
        <end position="85"/>
    </location>
</feature>
<dbReference type="GO" id="GO:0016514">
    <property type="term" value="C:SWI/SNF complex"/>
    <property type="evidence" value="ECO:0007669"/>
    <property type="project" value="TreeGrafter"/>
</dbReference>
<reference evidence="3 4" key="1">
    <citation type="journal article" date="2016" name="Mol. Biol. Evol.">
        <title>Comparative Genomics of Early-Diverging Mushroom-Forming Fungi Provides Insights into the Origins of Lignocellulose Decay Capabilities.</title>
        <authorList>
            <person name="Nagy L.G."/>
            <person name="Riley R."/>
            <person name="Tritt A."/>
            <person name="Adam C."/>
            <person name="Daum C."/>
            <person name="Floudas D."/>
            <person name="Sun H."/>
            <person name="Yadav J.S."/>
            <person name="Pangilinan J."/>
            <person name="Larsson K.H."/>
            <person name="Matsuura K."/>
            <person name="Barry K."/>
            <person name="Labutti K."/>
            <person name="Kuo R."/>
            <person name="Ohm R.A."/>
            <person name="Bhattacharya S.S."/>
            <person name="Shirouzu T."/>
            <person name="Yoshinaga Y."/>
            <person name="Martin F.M."/>
            <person name="Grigoriev I.V."/>
            <person name="Hibbett D.S."/>
        </authorList>
    </citation>
    <scope>NUCLEOTIDE SEQUENCE [LARGE SCALE GENOMIC DNA]</scope>
    <source>
        <strain evidence="3 4">HHB12029</strain>
    </source>
</reference>
<feature type="compositionally biased region" description="Low complexity" evidence="1">
    <location>
        <begin position="174"/>
        <end position="213"/>
    </location>
</feature>
<dbReference type="GO" id="GO:0008270">
    <property type="term" value="F:zinc ion binding"/>
    <property type="evidence" value="ECO:0007669"/>
    <property type="project" value="InterPro"/>
</dbReference>
<feature type="region of interest" description="Disordered" evidence="1">
    <location>
        <begin position="960"/>
        <end position="993"/>
    </location>
</feature>
<feature type="chain" id="PRO_5007862895" evidence="2">
    <location>
        <begin position="24"/>
        <end position="1351"/>
    </location>
</feature>
<accession>A0A165N7G6</accession>
<proteinExistence type="predicted"/>
<dbReference type="OrthoDB" id="515064at2759"/>
<dbReference type="GO" id="GO:0006338">
    <property type="term" value="P:chromatin remodeling"/>
    <property type="evidence" value="ECO:0007669"/>
    <property type="project" value="InterPro"/>
</dbReference>
<feature type="compositionally biased region" description="Low complexity" evidence="1">
    <location>
        <begin position="228"/>
        <end position="251"/>
    </location>
</feature>
<organism evidence="3 4">
    <name type="scientific">Exidia glandulosa HHB12029</name>
    <dbReference type="NCBI Taxonomy" id="1314781"/>
    <lineage>
        <taxon>Eukaryota</taxon>
        <taxon>Fungi</taxon>
        <taxon>Dikarya</taxon>
        <taxon>Basidiomycota</taxon>
        <taxon>Agaricomycotina</taxon>
        <taxon>Agaricomycetes</taxon>
        <taxon>Auriculariales</taxon>
        <taxon>Exidiaceae</taxon>
        <taxon>Exidia</taxon>
    </lineage>
</organism>
<gene>
    <name evidence="3" type="ORF">EXIGLDRAFT_721863</name>
</gene>
<evidence type="ECO:0000313" key="4">
    <source>
        <dbReference type="Proteomes" id="UP000077266"/>
    </source>
</evidence>
<feature type="compositionally biased region" description="Basic residues" evidence="1">
    <location>
        <begin position="877"/>
        <end position="887"/>
    </location>
</feature>
<dbReference type="InterPro" id="IPR006939">
    <property type="entry name" value="SNF5"/>
</dbReference>
<dbReference type="PANTHER" id="PTHR15572">
    <property type="entry name" value="GLIOMA TUMOR SUPPRESSOR CANDIDATE REGION GENE 1"/>
    <property type="match status" value="1"/>
</dbReference>
<feature type="signal peptide" evidence="2">
    <location>
        <begin position="1"/>
        <end position="23"/>
    </location>
</feature>
<feature type="compositionally biased region" description="Polar residues" evidence="1">
    <location>
        <begin position="106"/>
        <end position="119"/>
    </location>
</feature>
<feature type="region of interest" description="Disordered" evidence="1">
    <location>
        <begin position="1321"/>
        <end position="1351"/>
    </location>
</feature>
<name>A0A165N7G6_EXIGL</name>
<feature type="compositionally biased region" description="Low complexity" evidence="1">
    <location>
        <begin position="393"/>
        <end position="424"/>
    </location>
</feature>
<keyword evidence="4" id="KW-1185">Reference proteome</keyword>
<sequence>MPPRVLPVLALRAAPSLVLTVRAVRPQPTAPSPPRRVHHRGAHAMANQQQYPIHMQFAAQNASPYQQQQQLQQQQQQQQQHFAGQQQNAGMGMNMPIQYNGMGSPAPQQQQRMNGTYPGQQTQQAQPQQTMNGTINPAALQQLGMTPAQYQQQQQMAQMKMAMNRTPSSGPFPQQQQQQQGFDPNAQARALMQQQQQGMAAMAPPRPPTAQQQSYGSPASLSNGFGAQMQQQQQQPQTPGGYGQQPQHQQQFMTPSPRPGTPHQQQPQQQLGQPQQQFVGQMPQRPSTPQISRPPTAGPMQMQPRPLSPSIPGMGMIAPDSPMMRGAKRKASELGAPGTPPPSGPHPQSQQPGLAQPMPMPADVKVADMAYNAMDSPMRPPTAAAQVPSTPNMMAPPAMAGMSSGVSPLGGPSSFGTPGPSQSPLAHRRPTAGPMNGLAGTPSRAGSSFMGLAGSSKPGLPGNANPDLTKITKVALAGSGTTIPPLSDEEMKNMKDWLEHDTEYGKELLSMKDRMRKELQSISQRPAAWFEKDPYEEQAERARGVRKPKEKLALTYPIEKNNQRDQKLRLWRKKRLLIPPRTLPPSHANIPEQLVPIRLEFDFDTHKFRETFVWNVSDPIVTVEMLAASICDDFSLNHNSYIPVIVKLVNEQINDFRAHIIAPHGDADIMQRGRMTEDDAEWWARWRKRLRTDSGTVRIGKKKQLAIDGAETSESAPRTPARRRGTTLPVDDLEEPEKPVQATQPEEDLRIAINIDILVGSMNLKDQFEWDIVNPYNSPEQFAEVYCTELGLGGEFRTAIAHCIREQTQIHLKSLFVVGHPMDGTPILEEDVRQAFLPAVDMASRSYEQTATYTPIIDYLSEGDIERAEKEREKELKRKRRQTKGKRGVALPDREPPRSHRTPAIGFPDVDPSISASAISAPTSSKRAAAAAASLTIASMVASENAPDGRDYGGPISLPLQQHTPHKPVQPAKPTRTRGLFKPPPIPNPIQNPRAAMTKTASTALTVDDHTMRPPDSSGSVVLTAFQRPKDEFVAEGQHKNIIEGVWHCSNCGAPDGVAVGRRKGPNGIKSQCGPCGKYWHQHRKPRPVHYSTDRAWHVQQLREASRAKKGKNGRHTTASSFADRDVFSSPVHGGDNDGSYNPRDMAPSSPQSTMSSMSQQSVELPLSKKARVNGSSRPPAEGRGASPPPPPPAPIPVALPSPRVAAARAAVQPPPPIDVSVRPSTHALPTSATDSTPVLRSPPLSRPEWLTAAMQDLQSRYMTDRFEVVQRPRVQSENVADDEIWRIRCIDCPGKLYKPGPEQSLVNFEVHLRNRLHRAKVSQRLGLSPDAPPSSQPQAQPASQSASQDA</sequence>
<dbReference type="InParanoid" id="A0A165N7G6"/>
<dbReference type="GO" id="GO:0000228">
    <property type="term" value="C:nuclear chromosome"/>
    <property type="evidence" value="ECO:0007669"/>
    <property type="project" value="InterPro"/>
</dbReference>
<dbReference type="EMBL" id="KV425901">
    <property type="protein sequence ID" value="KZW00328.1"/>
    <property type="molecule type" value="Genomic_DNA"/>
</dbReference>